<dbReference type="VEuPathDB" id="FungiDB:CPAR2_303590"/>
<dbReference type="OrthoDB" id="4023538at2759"/>
<sequence length="201" mass="23171">MRGYSFSFPKIEKNILKGVKDFTTIDSFPISSINVTPKKVVSKFVQNSPSLAENENKFRSRNSFIIARSTLSSLLKENTYELKIVSKGVSNLWSHVDTSFKTYFKYLSLIESMWHDKKRSSYNSILRVNKVHTLTNSEHSSSPLSRDNNAHDSMPQRHRFRVKKLSGRTKRPKIRNYESGFKISSTSLSCNYGIVTEDIFK</sequence>
<gene>
    <name evidence="2 3" type="ordered locus">CPAR2_303590</name>
</gene>
<evidence type="ECO:0000313" key="5">
    <source>
        <dbReference type="Proteomes" id="UP000005221"/>
    </source>
</evidence>
<organism evidence="3 5">
    <name type="scientific">Candida parapsilosis (strain CDC 317 / ATCC MYA-4646)</name>
    <name type="common">Yeast</name>
    <name type="synonym">Monilia parapsilosis</name>
    <dbReference type="NCBI Taxonomy" id="578454"/>
    <lineage>
        <taxon>Eukaryota</taxon>
        <taxon>Fungi</taxon>
        <taxon>Dikarya</taxon>
        <taxon>Ascomycota</taxon>
        <taxon>Saccharomycotina</taxon>
        <taxon>Pichiomycetes</taxon>
        <taxon>Debaryomycetaceae</taxon>
        <taxon>Candida/Lodderomyces clade</taxon>
        <taxon>Candida</taxon>
    </lineage>
</organism>
<proteinExistence type="predicted"/>
<accession>G8B9R9</accession>
<dbReference type="CGD" id="CAL0000152019">
    <property type="gene designation" value="CPAR2_303590"/>
</dbReference>
<dbReference type="STRING" id="578454.G8B9R9"/>
<evidence type="ECO:0000313" key="2">
    <source>
        <dbReference type="CGD" id="CAL0000152019"/>
    </source>
</evidence>
<dbReference type="eggNOG" id="ENOG502RQF5">
    <property type="taxonomic scope" value="Eukaryota"/>
</dbReference>
<evidence type="ECO:0000313" key="3">
    <source>
        <dbReference type="EMBL" id="CCE41370.1"/>
    </source>
</evidence>
<dbReference type="Proteomes" id="UP000005221">
    <property type="component" value="Chromosome 3"/>
</dbReference>
<dbReference type="AlphaFoldDB" id="G8B9R9"/>
<protein>
    <submittedName>
        <fullName evidence="3 4">MTLA2</fullName>
    </submittedName>
</protein>
<reference evidence="5" key="2">
    <citation type="journal article" date="2011" name="BMC Genomics">
        <title>Using RNA-seq to determine the transcriptional landscape and the hypoxic response of the pathogenic yeast Candida parapsilosis.</title>
        <authorList>
            <person name="Guida A."/>
            <person name="Lindstaedt C."/>
            <person name="Maguire S.L."/>
            <person name="Ding C."/>
            <person name="Higgins D.G."/>
            <person name="Corton N.J."/>
            <person name="Berriman M."/>
            <person name="Butler G."/>
        </authorList>
    </citation>
    <scope>GENOME REANNOTATION</scope>
    <source>
        <strain evidence="5">CDC 317 / ATCC MYA-4646</strain>
    </source>
</reference>
<feature type="compositionally biased region" description="Polar residues" evidence="1">
    <location>
        <begin position="136"/>
        <end position="147"/>
    </location>
</feature>
<dbReference type="EMBL" id="HE605204">
    <property type="protein sequence ID" value="CCE41370.1"/>
    <property type="molecule type" value="Genomic_DNA"/>
</dbReference>
<name>G8B9R9_CANPC</name>
<reference evidence="5" key="1">
    <citation type="journal article" date="2009" name="Nature">
        <title>Evolution of pathogenicity and sexual reproduction in eight Candida genomes.</title>
        <authorList>
            <person name="Butler G."/>
            <person name="Rasmussen M.D."/>
            <person name="Lin M.F."/>
            <person name="Santos M.A."/>
            <person name="Sakthikumar S."/>
            <person name="Munro C.A."/>
            <person name="Rheinbay E."/>
            <person name="Grabherr M."/>
            <person name="Forche A."/>
            <person name="Reedy J.L."/>
            <person name="Agrafioti I."/>
            <person name="Arnaud M.B."/>
            <person name="Bates S."/>
            <person name="Brown A.J."/>
            <person name="Brunke S."/>
            <person name="Costanzo M.C."/>
            <person name="Fitzpatrick D.A."/>
            <person name="de Groot P.W."/>
            <person name="Harris D."/>
            <person name="Hoyer L.L."/>
            <person name="Hube B."/>
            <person name="Klis F.M."/>
            <person name="Kodira C."/>
            <person name="Lennard N."/>
            <person name="Logue M.E."/>
            <person name="Martin R."/>
            <person name="Neiman A.M."/>
            <person name="Nikolaou E."/>
            <person name="Quail M.A."/>
            <person name="Quinn J."/>
            <person name="Santos M.C."/>
            <person name="Schmitzberger F.F."/>
            <person name="Sherlock G."/>
            <person name="Shah P."/>
            <person name="Silverstein K.A."/>
            <person name="Skrzypek M.S."/>
            <person name="Soll D."/>
            <person name="Staggs R."/>
            <person name="Stansfield I."/>
            <person name="Stumpf M.P."/>
            <person name="Sudbery P.E."/>
            <person name="Srikantha T."/>
            <person name="Zeng Q."/>
            <person name="Berman J."/>
            <person name="Berriman M."/>
            <person name="Heitman J."/>
            <person name="Gow N.A."/>
            <person name="Lorenz M.C."/>
            <person name="Birren B.W."/>
            <person name="Kellis M."/>
            <person name="Cuomo C.A."/>
        </authorList>
    </citation>
    <scope>NUCLEOTIDE SEQUENCE [LARGE SCALE GENOMIC DNA]</scope>
    <source>
        <strain evidence="5">CDC 317 / ATCC MYA-4646</strain>
    </source>
</reference>
<evidence type="ECO:0000313" key="4">
    <source>
        <dbReference type="EnsemblFungi" id="CPAR2_303590-T-p1"/>
    </source>
</evidence>
<keyword evidence="5" id="KW-1185">Reference proteome</keyword>
<reference evidence="3" key="3">
    <citation type="submission" date="2011-10" db="EMBL/GenBank/DDBJ databases">
        <title>Transcriptional landscape of the pathogenic yeast Candida parapsilosis.</title>
        <authorList>
            <person name="Guida A."/>
            <person name="Lindstaedt C."/>
            <person name="Maguire S.L."/>
            <person name="Ding C."/>
            <person name="Higgins D.G."/>
            <person name="Harris D."/>
            <person name="Berriman M."/>
            <person name="Butler G."/>
        </authorList>
    </citation>
    <scope>NUCLEOTIDE SEQUENCE</scope>
    <source>
        <strain evidence="3">CDC317</strain>
    </source>
</reference>
<dbReference type="EnsemblFungi" id="CPAR2_303590-T">
    <property type="protein sequence ID" value="CPAR2_303590-T-p1"/>
    <property type="gene ID" value="CPAR2_303590"/>
</dbReference>
<evidence type="ECO:0000256" key="1">
    <source>
        <dbReference type="SAM" id="MobiDB-lite"/>
    </source>
</evidence>
<feature type="region of interest" description="Disordered" evidence="1">
    <location>
        <begin position="136"/>
        <end position="157"/>
    </location>
</feature>
<reference evidence="4" key="4">
    <citation type="submission" date="2025-05" db="UniProtKB">
        <authorList>
            <consortium name="EnsemblFungi"/>
        </authorList>
    </citation>
    <scope>IDENTIFICATION</scope>
</reference>